<proteinExistence type="predicted"/>
<protein>
    <submittedName>
        <fullName evidence="2">Uncharacterized protein</fullName>
    </submittedName>
</protein>
<dbReference type="AlphaFoldDB" id="A0AAN9HHH9"/>
<evidence type="ECO:0000313" key="2">
    <source>
        <dbReference type="EMBL" id="KAK7234134.1"/>
    </source>
</evidence>
<evidence type="ECO:0000313" key="3">
    <source>
        <dbReference type="Proteomes" id="UP001372338"/>
    </source>
</evidence>
<keyword evidence="3" id="KW-1185">Reference proteome</keyword>
<organism evidence="2 3">
    <name type="scientific">Crotalaria pallida</name>
    <name type="common">Smooth rattlebox</name>
    <name type="synonym">Crotalaria striata</name>
    <dbReference type="NCBI Taxonomy" id="3830"/>
    <lineage>
        <taxon>Eukaryota</taxon>
        <taxon>Viridiplantae</taxon>
        <taxon>Streptophyta</taxon>
        <taxon>Embryophyta</taxon>
        <taxon>Tracheophyta</taxon>
        <taxon>Spermatophyta</taxon>
        <taxon>Magnoliopsida</taxon>
        <taxon>eudicotyledons</taxon>
        <taxon>Gunneridae</taxon>
        <taxon>Pentapetalae</taxon>
        <taxon>rosids</taxon>
        <taxon>fabids</taxon>
        <taxon>Fabales</taxon>
        <taxon>Fabaceae</taxon>
        <taxon>Papilionoideae</taxon>
        <taxon>50 kb inversion clade</taxon>
        <taxon>genistoids sensu lato</taxon>
        <taxon>core genistoids</taxon>
        <taxon>Crotalarieae</taxon>
        <taxon>Crotalaria</taxon>
    </lineage>
</organism>
<gene>
    <name evidence="2" type="ORF">RIF29_47159</name>
</gene>
<feature type="compositionally biased region" description="Basic and acidic residues" evidence="1">
    <location>
        <begin position="10"/>
        <end position="24"/>
    </location>
</feature>
<accession>A0AAN9HHH9</accession>
<reference evidence="2 3" key="1">
    <citation type="submission" date="2024-01" db="EMBL/GenBank/DDBJ databases">
        <title>The genomes of 5 underutilized Papilionoideae crops provide insights into root nodulation and disease resistanc.</title>
        <authorList>
            <person name="Yuan L."/>
        </authorList>
    </citation>
    <scope>NUCLEOTIDE SEQUENCE [LARGE SCALE GENOMIC DNA]</scope>
    <source>
        <strain evidence="2">ZHUSHIDOU_FW_LH</strain>
        <tissue evidence="2">Leaf</tissue>
    </source>
</reference>
<sequence>MASYWNEPNSSDRQEKPQDERLPKEEIKDLAPSLILLPFLLNPVIDSAAIESKPIESATAGTVSGVQIAVVGIFSAASSSSY</sequence>
<name>A0AAN9HHH9_CROPI</name>
<dbReference type="EMBL" id="JAYWIO010000071">
    <property type="protein sequence ID" value="KAK7234134.1"/>
    <property type="molecule type" value="Genomic_DNA"/>
</dbReference>
<dbReference type="Proteomes" id="UP001372338">
    <property type="component" value="Unassembled WGS sequence"/>
</dbReference>
<feature type="region of interest" description="Disordered" evidence="1">
    <location>
        <begin position="1"/>
        <end position="24"/>
    </location>
</feature>
<comment type="caution">
    <text evidence="2">The sequence shown here is derived from an EMBL/GenBank/DDBJ whole genome shotgun (WGS) entry which is preliminary data.</text>
</comment>
<evidence type="ECO:0000256" key="1">
    <source>
        <dbReference type="SAM" id="MobiDB-lite"/>
    </source>
</evidence>